<evidence type="ECO:0000256" key="1">
    <source>
        <dbReference type="SAM" id="MobiDB-lite"/>
    </source>
</evidence>
<proteinExistence type="predicted"/>
<sequence length="113" mass="12453">MPLQTKIDLTLGQNGDKTTSEPVGISGRKSNLSEDHSVSGDLAESLMLMKVMSFRGYRFKKLGESGESSFDSDVDLPPFANATSRARNSTAMCYHQRTNVTYLTDNKYDGFTS</sequence>
<dbReference type="Proteomes" id="UP000198287">
    <property type="component" value="Unassembled WGS sequence"/>
</dbReference>
<dbReference type="EMBL" id="LNIX01000002">
    <property type="protein sequence ID" value="OXA60507.1"/>
    <property type="molecule type" value="Genomic_DNA"/>
</dbReference>
<dbReference type="OrthoDB" id="1723809at2759"/>
<accession>A0A226ETN5</accession>
<protein>
    <submittedName>
        <fullName evidence="2">Uncharacterized protein</fullName>
    </submittedName>
</protein>
<dbReference type="AlphaFoldDB" id="A0A226ETN5"/>
<reference evidence="2 3" key="1">
    <citation type="submission" date="2015-12" db="EMBL/GenBank/DDBJ databases">
        <title>The genome of Folsomia candida.</title>
        <authorList>
            <person name="Faddeeva A."/>
            <person name="Derks M.F."/>
            <person name="Anvar Y."/>
            <person name="Smit S."/>
            <person name="Van Straalen N."/>
            <person name="Roelofs D."/>
        </authorList>
    </citation>
    <scope>NUCLEOTIDE SEQUENCE [LARGE SCALE GENOMIC DNA]</scope>
    <source>
        <strain evidence="2 3">VU population</strain>
        <tissue evidence="2">Whole body</tissue>
    </source>
</reference>
<feature type="region of interest" description="Disordered" evidence="1">
    <location>
        <begin position="1"/>
        <end position="36"/>
    </location>
</feature>
<gene>
    <name evidence="2" type="ORF">Fcan01_05893</name>
</gene>
<comment type="caution">
    <text evidence="2">The sequence shown here is derived from an EMBL/GenBank/DDBJ whole genome shotgun (WGS) entry which is preliminary data.</text>
</comment>
<organism evidence="2 3">
    <name type="scientific">Folsomia candida</name>
    <name type="common">Springtail</name>
    <dbReference type="NCBI Taxonomy" id="158441"/>
    <lineage>
        <taxon>Eukaryota</taxon>
        <taxon>Metazoa</taxon>
        <taxon>Ecdysozoa</taxon>
        <taxon>Arthropoda</taxon>
        <taxon>Hexapoda</taxon>
        <taxon>Collembola</taxon>
        <taxon>Entomobryomorpha</taxon>
        <taxon>Isotomoidea</taxon>
        <taxon>Isotomidae</taxon>
        <taxon>Proisotominae</taxon>
        <taxon>Folsomia</taxon>
    </lineage>
</organism>
<feature type="compositionally biased region" description="Polar residues" evidence="1">
    <location>
        <begin position="11"/>
        <end position="21"/>
    </location>
</feature>
<keyword evidence="3" id="KW-1185">Reference proteome</keyword>
<evidence type="ECO:0000313" key="2">
    <source>
        <dbReference type="EMBL" id="OXA60507.1"/>
    </source>
</evidence>
<name>A0A226ETN5_FOLCA</name>
<evidence type="ECO:0000313" key="3">
    <source>
        <dbReference type="Proteomes" id="UP000198287"/>
    </source>
</evidence>